<feature type="region of interest" description="Disordered" evidence="2">
    <location>
        <begin position="51"/>
        <end position="83"/>
    </location>
</feature>
<dbReference type="EMBL" id="LXQD01000319">
    <property type="protein sequence ID" value="RCJ24318.1"/>
    <property type="molecule type" value="Genomic_DNA"/>
</dbReference>
<protein>
    <submittedName>
        <fullName evidence="3">Uncharacterized protein</fullName>
    </submittedName>
</protein>
<organism evidence="3 4">
    <name type="scientific">Nostoc minutum NIES-26</name>
    <dbReference type="NCBI Taxonomy" id="1844469"/>
    <lineage>
        <taxon>Bacteria</taxon>
        <taxon>Bacillati</taxon>
        <taxon>Cyanobacteriota</taxon>
        <taxon>Cyanophyceae</taxon>
        <taxon>Nostocales</taxon>
        <taxon>Nostocaceae</taxon>
        <taxon>Nostoc</taxon>
    </lineage>
</organism>
<evidence type="ECO:0000313" key="4">
    <source>
        <dbReference type="Proteomes" id="UP000252107"/>
    </source>
</evidence>
<proteinExistence type="predicted"/>
<feature type="coiled-coil region" evidence="1">
    <location>
        <begin position="86"/>
        <end position="113"/>
    </location>
</feature>
<accession>A0A367QJD1</accession>
<dbReference type="AlphaFoldDB" id="A0A367QJD1"/>
<evidence type="ECO:0000256" key="2">
    <source>
        <dbReference type="SAM" id="MobiDB-lite"/>
    </source>
</evidence>
<name>A0A367QJD1_9NOSO</name>
<reference evidence="3" key="1">
    <citation type="submission" date="2016-04" db="EMBL/GenBank/DDBJ databases">
        <authorList>
            <person name="Tabuchi Yagui T.R."/>
        </authorList>
    </citation>
    <scope>NUCLEOTIDE SEQUENCE [LARGE SCALE GENOMIC DNA]</scope>
    <source>
        <strain evidence="3">NIES-26</strain>
    </source>
</reference>
<keyword evidence="4" id="KW-1185">Reference proteome</keyword>
<evidence type="ECO:0000256" key="1">
    <source>
        <dbReference type="SAM" id="Coils"/>
    </source>
</evidence>
<dbReference type="Gene3D" id="1.20.5.300">
    <property type="match status" value="1"/>
</dbReference>
<gene>
    <name evidence="3" type="ORF">A6770_28545</name>
</gene>
<comment type="caution">
    <text evidence="3">The sequence shown here is derived from an EMBL/GenBank/DDBJ whole genome shotgun (WGS) entry which is preliminary data.</text>
</comment>
<sequence length="113" mass="12935">MFRRILFAGILVMIIWMGVLSNKASSQQVESRINNLEADLNRVESRLNQIESQLGNRQSPSSRTTLTPPSAGSRRNLSPSQRDRMFDRLATLVVELKQQVNKLEERVSKLEPR</sequence>
<feature type="compositionally biased region" description="Low complexity" evidence="2">
    <location>
        <begin position="59"/>
        <end position="70"/>
    </location>
</feature>
<evidence type="ECO:0000313" key="3">
    <source>
        <dbReference type="EMBL" id="RCJ24318.1"/>
    </source>
</evidence>
<dbReference type="Proteomes" id="UP000252107">
    <property type="component" value="Unassembled WGS sequence"/>
</dbReference>
<keyword evidence="1" id="KW-0175">Coiled coil</keyword>